<protein>
    <submittedName>
        <fullName evidence="1">Uncharacterized protein</fullName>
    </submittedName>
</protein>
<evidence type="ECO:0000313" key="2">
    <source>
        <dbReference type="Proteomes" id="UP000249700"/>
    </source>
</evidence>
<dbReference type="EMBL" id="QLSX01000004">
    <property type="protein sequence ID" value="RAR62127.1"/>
    <property type="molecule type" value="Genomic_DNA"/>
</dbReference>
<comment type="caution">
    <text evidence="1">The sequence shown here is derived from an EMBL/GenBank/DDBJ whole genome shotgun (WGS) entry which is preliminary data.</text>
</comment>
<reference evidence="1 2" key="1">
    <citation type="submission" date="2018-06" db="EMBL/GenBank/DDBJ databases">
        <title>Comparative analysis of microorganisms from saline springs in Andes Mountain Range, Colombia.</title>
        <authorList>
            <person name="Rubin E."/>
        </authorList>
    </citation>
    <scope>NUCLEOTIDE SEQUENCE [LARGE SCALE GENOMIC DNA]</scope>
    <source>
        <strain evidence="1 2">USBA-857</strain>
    </source>
</reference>
<dbReference type="Proteomes" id="UP000249700">
    <property type="component" value="Unassembled WGS sequence"/>
</dbReference>
<organism evidence="1 2">
    <name type="scientific">Onishia taeanensis</name>
    <dbReference type="NCBI Taxonomy" id="284577"/>
    <lineage>
        <taxon>Bacteria</taxon>
        <taxon>Pseudomonadati</taxon>
        <taxon>Pseudomonadota</taxon>
        <taxon>Gammaproteobacteria</taxon>
        <taxon>Oceanospirillales</taxon>
        <taxon>Halomonadaceae</taxon>
        <taxon>Onishia</taxon>
    </lineage>
</organism>
<evidence type="ECO:0000313" key="1">
    <source>
        <dbReference type="EMBL" id="RAR62127.1"/>
    </source>
</evidence>
<proteinExistence type="predicted"/>
<accession>A0A328XR96</accession>
<sequence length="77" mass="8658">MAFMPQDANRGIDQESANYLLRMALYMLLGGVADWLSHSRRQALVAHRYVAHSDDQSGLANQVALNEGLHKRHSQPK</sequence>
<gene>
    <name evidence="1" type="ORF">BCL93_104104</name>
</gene>
<name>A0A328XR96_9GAMM</name>
<dbReference type="AlphaFoldDB" id="A0A328XR96"/>